<reference evidence="2 3" key="1">
    <citation type="submission" date="2017-10" db="EMBL/GenBank/DDBJ databases">
        <title>Analysis of the genome sequences of Rhizobium populations associated to common bean (phaseolus vulgaris).</title>
        <authorList>
            <person name="Bustos P."/>
            <person name="Santamaria R.I."/>
            <person name="Miranda-Sanchez F."/>
            <person name="Perez-Carrascal O."/>
            <person name="Juarez S."/>
            <person name="Lozano L."/>
            <person name="Martinez-Flores I."/>
            <person name="Vinuesa P."/>
            <person name="Martinez-Romero E."/>
            <person name="Cevallos M.A."/>
            <person name="Romero D."/>
            <person name="Davila G."/>
            <person name="Gonzalez V."/>
        </authorList>
    </citation>
    <scope>NUCLEOTIDE SEQUENCE [LARGE SCALE GENOMIC DNA]</scope>
    <source>
        <strain evidence="2 3">NXT3</strain>
        <plasmid evidence="3">Plasmid psfrenxt3b</plasmid>
    </source>
</reference>
<dbReference type="PROSITE" id="PS50994">
    <property type="entry name" value="INTEGRASE"/>
    <property type="match status" value="1"/>
</dbReference>
<feature type="domain" description="Integrase catalytic" evidence="1">
    <location>
        <begin position="1"/>
        <end position="108"/>
    </location>
</feature>
<dbReference type="EMBL" id="CP024309">
    <property type="protein sequence ID" value="AUX78905.1"/>
    <property type="molecule type" value="Genomic_DNA"/>
</dbReference>
<dbReference type="AlphaFoldDB" id="A0A2L0HBR8"/>
<accession>A0A2L0HBR8</accession>
<evidence type="ECO:0000259" key="1">
    <source>
        <dbReference type="PROSITE" id="PS50994"/>
    </source>
</evidence>
<geneLocation type="plasmid" evidence="3">
    <name>psfrenxt3b</name>
</geneLocation>
<evidence type="ECO:0000313" key="2">
    <source>
        <dbReference type="EMBL" id="AUX78905.1"/>
    </source>
</evidence>
<dbReference type="GO" id="GO:0015074">
    <property type="term" value="P:DNA integration"/>
    <property type="evidence" value="ECO:0007669"/>
    <property type="project" value="InterPro"/>
</dbReference>
<protein>
    <submittedName>
        <fullName evidence="2">ISNCY family insertion sequence transposase domain-containing protein</fullName>
    </submittedName>
</protein>
<proteinExistence type="predicted"/>
<dbReference type="SUPFAM" id="SSF53098">
    <property type="entry name" value="Ribonuclease H-like"/>
    <property type="match status" value="1"/>
</dbReference>
<dbReference type="InterPro" id="IPR012337">
    <property type="entry name" value="RNaseH-like_sf"/>
</dbReference>
<keyword evidence="2" id="KW-0614">Plasmid</keyword>
<sequence>MFRVAKKDAKGGQGMTQFGRALSELNLEILCANSSQAKGRVERMNRTLQDRLIKDLRLEGICGMDDGNAFLPRFMERYNRQFAVPPARSDDLHRSLNLAPDRLRDVLCKREQRYVGAQLTFSFERHRIMLEETEVTRGLVGRYVETYAYADGRLDVRWKGHSLPYQVFDKNQRVTHAAITENKRLGDVLAYIKERQEQQTKPAVKTNSKKNGYVRRARGPGRRKDFMNDPAVIARRRQALSDHDAAE</sequence>
<dbReference type="Proteomes" id="UP000239340">
    <property type="component" value="Plasmid pSfreNXT3b"/>
</dbReference>
<dbReference type="PANTHER" id="PTHR35004:SF7">
    <property type="entry name" value="INTEGRASE PROTEIN"/>
    <property type="match status" value="1"/>
</dbReference>
<name>A0A2L0HBR8_RHIFR</name>
<evidence type="ECO:0000313" key="3">
    <source>
        <dbReference type="Proteomes" id="UP000239340"/>
    </source>
</evidence>
<dbReference type="InterPro" id="IPR001584">
    <property type="entry name" value="Integrase_cat-core"/>
</dbReference>
<gene>
    <name evidence="2" type="ORF">NXT3_PB00247</name>
</gene>
<dbReference type="PANTHER" id="PTHR35004">
    <property type="entry name" value="TRANSPOSASE RV3428C-RELATED"/>
    <property type="match status" value="1"/>
</dbReference>
<organism evidence="2 3">
    <name type="scientific">Rhizobium fredii</name>
    <name type="common">Sinorhizobium fredii</name>
    <dbReference type="NCBI Taxonomy" id="380"/>
    <lineage>
        <taxon>Bacteria</taxon>
        <taxon>Pseudomonadati</taxon>
        <taxon>Pseudomonadota</taxon>
        <taxon>Alphaproteobacteria</taxon>
        <taxon>Hyphomicrobiales</taxon>
        <taxon>Rhizobiaceae</taxon>
        <taxon>Sinorhizobium/Ensifer group</taxon>
        <taxon>Sinorhizobium</taxon>
    </lineage>
</organism>